<keyword evidence="4" id="KW-1185">Reference proteome</keyword>
<protein>
    <submittedName>
        <fullName evidence="3">Protein YebE</fullName>
    </submittedName>
</protein>
<organism evidence="3 4">
    <name type="scientific">Planctobacterium marinum</name>
    <dbReference type="NCBI Taxonomy" id="1631968"/>
    <lineage>
        <taxon>Bacteria</taxon>
        <taxon>Pseudomonadati</taxon>
        <taxon>Pseudomonadota</taxon>
        <taxon>Gammaproteobacteria</taxon>
        <taxon>Alteromonadales</taxon>
        <taxon>Alteromonadaceae</taxon>
        <taxon>Planctobacterium</taxon>
    </lineage>
</organism>
<feature type="region of interest" description="Disordered" evidence="1">
    <location>
        <begin position="73"/>
        <end position="111"/>
    </location>
</feature>
<evidence type="ECO:0000313" key="3">
    <source>
        <dbReference type="EMBL" id="BDX08030.1"/>
    </source>
</evidence>
<keyword evidence="2" id="KW-0812">Transmembrane</keyword>
<dbReference type="CDD" id="cd07178">
    <property type="entry name" value="terB_like_YebE"/>
    <property type="match status" value="1"/>
</dbReference>
<name>A0AA48KVZ6_9ALTE</name>
<proteinExistence type="predicted"/>
<dbReference type="EMBL" id="AP027272">
    <property type="protein sequence ID" value="BDX08030.1"/>
    <property type="molecule type" value="Genomic_DNA"/>
</dbReference>
<accession>A0AA48KVZ6</accession>
<dbReference type="SUPFAM" id="SSF158682">
    <property type="entry name" value="TerB-like"/>
    <property type="match status" value="1"/>
</dbReference>
<keyword evidence="2" id="KW-0472">Membrane</keyword>
<dbReference type="InterPro" id="IPR007486">
    <property type="entry name" value="YebE"/>
</dbReference>
<dbReference type="Proteomes" id="UP001333710">
    <property type="component" value="Chromosome"/>
</dbReference>
<dbReference type="RefSeq" id="WP_338294117.1">
    <property type="nucleotide sequence ID" value="NZ_AP027272.1"/>
</dbReference>
<feature type="compositionally biased region" description="Polar residues" evidence="1">
    <location>
        <begin position="73"/>
        <end position="101"/>
    </location>
</feature>
<evidence type="ECO:0000256" key="2">
    <source>
        <dbReference type="SAM" id="Phobius"/>
    </source>
</evidence>
<reference evidence="3" key="1">
    <citation type="submission" date="2023-01" db="EMBL/GenBank/DDBJ databases">
        <title>Complete genome sequence of Planctobacterium marinum strain Dej080120_11.</title>
        <authorList>
            <person name="Ueki S."/>
            <person name="Maruyama F."/>
        </authorList>
    </citation>
    <scope>NUCLEOTIDE SEQUENCE</scope>
    <source>
        <strain evidence="3">Dej080120_11</strain>
    </source>
</reference>
<dbReference type="InterPro" id="IPR029024">
    <property type="entry name" value="TerB-like"/>
</dbReference>
<evidence type="ECO:0000256" key="1">
    <source>
        <dbReference type="SAM" id="MobiDB-lite"/>
    </source>
</evidence>
<keyword evidence="2" id="KW-1133">Transmembrane helix</keyword>
<sequence>MKDLQKMLGGLSKSGFMSGMAGGAVSGVITNLAMGKSSKKTKKMGKSALKVGALAAVGGLAWKAYQSYNQQKTNGQGSAQASSPAYTYTPQQQSSAQQHTYSRPEPKTFNYGRVSEERFEEIIEDDSADGGQMLLMQAMIAAAYADGHIDSDEQQRIFNQVEQMDLSVAEKASLFDELRQPKSMQQIVSNVPDAETGVEVYAASLLAIDESLSVSQQYLDNLAQHLCIPRELRSAIHNQAQQARLQ</sequence>
<dbReference type="Pfam" id="PF04391">
    <property type="entry name" value="DUF533"/>
    <property type="match status" value="1"/>
</dbReference>
<feature type="transmembrane region" description="Helical" evidence="2">
    <location>
        <begin position="15"/>
        <end position="35"/>
    </location>
</feature>
<gene>
    <name evidence="3" type="ORF">MACH26_35510</name>
</gene>
<evidence type="ECO:0000313" key="4">
    <source>
        <dbReference type="Proteomes" id="UP001333710"/>
    </source>
</evidence>
<dbReference type="KEGG" id="pmaw:MACH26_35510"/>
<dbReference type="AlphaFoldDB" id="A0AA48KVZ6"/>
<dbReference type="Gene3D" id="1.10.3680.10">
    <property type="entry name" value="TerB-like"/>
    <property type="match status" value="1"/>
</dbReference>